<proteinExistence type="predicted"/>
<protein>
    <submittedName>
        <fullName evidence="2">Hypothetical_protein</fullName>
    </submittedName>
</protein>
<name>A0AA86TUC7_9EUKA</name>
<dbReference type="Proteomes" id="UP001642409">
    <property type="component" value="Unassembled WGS sequence"/>
</dbReference>
<dbReference type="AlphaFoldDB" id="A0AA86TUC7"/>
<reference evidence="2 3" key="2">
    <citation type="submission" date="2024-07" db="EMBL/GenBank/DDBJ databases">
        <authorList>
            <person name="Akdeniz Z."/>
        </authorList>
    </citation>
    <scope>NUCLEOTIDE SEQUENCE [LARGE SCALE GENOMIC DNA]</scope>
</reference>
<evidence type="ECO:0000313" key="2">
    <source>
        <dbReference type="EMBL" id="CAL6004665.1"/>
    </source>
</evidence>
<dbReference type="EMBL" id="CATOUU010000424">
    <property type="protein sequence ID" value="CAI9929066.1"/>
    <property type="molecule type" value="Genomic_DNA"/>
</dbReference>
<keyword evidence="3" id="KW-1185">Reference proteome</keyword>
<dbReference type="EMBL" id="CAXDID020000049">
    <property type="protein sequence ID" value="CAL6004665.1"/>
    <property type="molecule type" value="Genomic_DNA"/>
</dbReference>
<sequence>MIFITIVQLLSSNYFDIQSQILNNDVYNIIGQFQDFGCIDQYCFICKSVVFSYYTENNKTLNTIVPGNQNECHFSTGENKLLNHTVEEINQKQFLSFKIEPLCAILKNGLYIGQQLGSQIFNSVDLKVNITVDISKQSVLDQFPLYNAYIINQTKYSRGEFNSYFQDTDHICQVEIGSFDYDQVNAFENLSDVCQGKWLSKSYVIEKENVVYSVNLTFDK</sequence>
<organism evidence="1">
    <name type="scientific">Hexamita inflata</name>
    <dbReference type="NCBI Taxonomy" id="28002"/>
    <lineage>
        <taxon>Eukaryota</taxon>
        <taxon>Metamonada</taxon>
        <taxon>Diplomonadida</taxon>
        <taxon>Hexamitidae</taxon>
        <taxon>Hexamitinae</taxon>
        <taxon>Hexamita</taxon>
    </lineage>
</organism>
<evidence type="ECO:0000313" key="1">
    <source>
        <dbReference type="EMBL" id="CAI9929066.1"/>
    </source>
</evidence>
<accession>A0AA86TUC7</accession>
<reference evidence="1" key="1">
    <citation type="submission" date="2023-06" db="EMBL/GenBank/DDBJ databases">
        <authorList>
            <person name="Kurt Z."/>
        </authorList>
    </citation>
    <scope>NUCLEOTIDE SEQUENCE</scope>
</reference>
<comment type="caution">
    <text evidence="1">The sequence shown here is derived from an EMBL/GenBank/DDBJ whole genome shotgun (WGS) entry which is preliminary data.</text>
</comment>
<evidence type="ECO:0000313" key="3">
    <source>
        <dbReference type="Proteomes" id="UP001642409"/>
    </source>
</evidence>
<gene>
    <name evidence="1" type="ORF">HINF_LOCUS16711</name>
    <name evidence="2" type="ORF">HINF_LOCUS18995</name>
</gene>